<dbReference type="CDD" id="cd23798">
    <property type="entry name" value="UBCc_UBE2I"/>
    <property type="match status" value="1"/>
</dbReference>
<dbReference type="GO" id="GO:0016740">
    <property type="term" value="F:transferase activity"/>
    <property type="evidence" value="ECO:0007669"/>
    <property type="project" value="UniProtKB-KW"/>
</dbReference>
<organism evidence="6 7">
    <name type="scientific">Trichuris muris</name>
    <name type="common">Mouse whipworm</name>
    <dbReference type="NCBI Taxonomy" id="70415"/>
    <lineage>
        <taxon>Eukaryota</taxon>
        <taxon>Metazoa</taxon>
        <taxon>Ecdysozoa</taxon>
        <taxon>Nematoda</taxon>
        <taxon>Enoplea</taxon>
        <taxon>Dorylaimia</taxon>
        <taxon>Trichinellida</taxon>
        <taxon>Trichuridae</taxon>
        <taxon>Trichuris</taxon>
    </lineage>
</organism>
<evidence type="ECO:0000259" key="5">
    <source>
        <dbReference type="PROSITE" id="PS50127"/>
    </source>
</evidence>
<evidence type="ECO:0000256" key="3">
    <source>
        <dbReference type="PROSITE-ProRule" id="PRU10133"/>
    </source>
</evidence>
<dbReference type="InterPro" id="IPR000608">
    <property type="entry name" value="UBC"/>
</dbReference>
<protein>
    <submittedName>
        <fullName evidence="7">UBIQUITIN_CONJUGAT_2 domain-containing protein</fullName>
    </submittedName>
</protein>
<evidence type="ECO:0000256" key="1">
    <source>
        <dbReference type="ARBA" id="ARBA00022679"/>
    </source>
</evidence>
<dbReference type="InterPro" id="IPR023313">
    <property type="entry name" value="UBQ-conjugating_AS"/>
</dbReference>
<dbReference type="SUPFAM" id="SSF54495">
    <property type="entry name" value="UBC-like"/>
    <property type="match status" value="1"/>
</dbReference>
<dbReference type="Proteomes" id="UP000046395">
    <property type="component" value="Unassembled WGS sequence"/>
</dbReference>
<reference evidence="7" key="1">
    <citation type="submission" date="2019-12" db="UniProtKB">
        <authorList>
            <consortium name="WormBaseParasite"/>
        </authorList>
    </citation>
    <scope>IDENTIFICATION</scope>
</reference>
<dbReference type="STRING" id="70415.A0A5S6R2G1"/>
<feature type="active site" description="Glycyl thioester intermediate" evidence="3">
    <location>
        <position position="79"/>
    </location>
</feature>
<dbReference type="PANTHER" id="PTHR24067">
    <property type="entry name" value="UBIQUITIN-CONJUGATING ENZYME E2"/>
    <property type="match status" value="1"/>
</dbReference>
<sequence>MWKKDHPFGFVAKPMKKPDGSLNMLTWECGIPGPDNSPWRGGLYYMKMHFKEEYPLVPPKCVFDPPLFHPNVFPSGTVCLSILDANKDWRTSLTVKDILLGIQNLIRTPNMMDPAQKEPYETLGRNPAVYDELVRKFAKKFNVDSVLSAKFN</sequence>
<dbReference type="Gene3D" id="3.10.110.10">
    <property type="entry name" value="Ubiquitin Conjugating Enzyme"/>
    <property type="match status" value="1"/>
</dbReference>
<keyword evidence="4" id="KW-0067">ATP-binding</keyword>
<dbReference type="WBParaSite" id="TMUE_3000013836.1">
    <property type="protein sequence ID" value="TMUE_3000013836.1"/>
    <property type="gene ID" value="WBGene00288991"/>
</dbReference>
<accession>A0A5S6R2G1</accession>
<dbReference type="GO" id="GO:0005524">
    <property type="term" value="F:ATP binding"/>
    <property type="evidence" value="ECO:0007669"/>
    <property type="project" value="UniProtKB-UniRule"/>
</dbReference>
<keyword evidence="2 4" id="KW-0833">Ubl conjugation pathway</keyword>
<keyword evidence="4" id="KW-0547">Nucleotide-binding</keyword>
<comment type="similarity">
    <text evidence="4">Belongs to the ubiquitin-conjugating enzyme family.</text>
</comment>
<dbReference type="AlphaFoldDB" id="A0A5S6R2G1"/>
<dbReference type="InterPro" id="IPR050113">
    <property type="entry name" value="Ub_conjugating_enzyme"/>
</dbReference>
<dbReference type="SMART" id="SM00212">
    <property type="entry name" value="UBCc"/>
    <property type="match status" value="1"/>
</dbReference>
<dbReference type="PROSITE" id="PS00183">
    <property type="entry name" value="UBC_1"/>
    <property type="match status" value="1"/>
</dbReference>
<dbReference type="PROSITE" id="PS50127">
    <property type="entry name" value="UBC_2"/>
    <property type="match status" value="1"/>
</dbReference>
<keyword evidence="6" id="KW-1185">Reference proteome</keyword>
<dbReference type="Pfam" id="PF00179">
    <property type="entry name" value="UQ_con"/>
    <property type="match status" value="1"/>
</dbReference>
<evidence type="ECO:0000313" key="7">
    <source>
        <dbReference type="WBParaSite" id="TMUE_3000013836.1"/>
    </source>
</evidence>
<keyword evidence="1" id="KW-0808">Transferase</keyword>
<dbReference type="GO" id="GO:0032446">
    <property type="term" value="P:protein modification by small protein conjugation"/>
    <property type="evidence" value="ECO:0007669"/>
    <property type="project" value="UniProtKB-ARBA"/>
</dbReference>
<dbReference type="InterPro" id="IPR016135">
    <property type="entry name" value="UBQ-conjugating_enzyme/RWD"/>
</dbReference>
<proteinExistence type="inferred from homology"/>
<evidence type="ECO:0000256" key="4">
    <source>
        <dbReference type="RuleBase" id="RU362109"/>
    </source>
</evidence>
<evidence type="ECO:0000313" key="6">
    <source>
        <dbReference type="Proteomes" id="UP000046395"/>
    </source>
</evidence>
<evidence type="ECO:0000256" key="2">
    <source>
        <dbReference type="ARBA" id="ARBA00022786"/>
    </source>
</evidence>
<name>A0A5S6R2G1_TRIMR</name>
<feature type="domain" description="UBC core" evidence="5">
    <location>
        <begin position="1"/>
        <end position="143"/>
    </location>
</feature>